<organism evidence="1 2">
    <name type="scientific">Carboxylicivirga linearis</name>
    <dbReference type="NCBI Taxonomy" id="1628157"/>
    <lineage>
        <taxon>Bacteria</taxon>
        <taxon>Pseudomonadati</taxon>
        <taxon>Bacteroidota</taxon>
        <taxon>Bacteroidia</taxon>
        <taxon>Marinilabiliales</taxon>
        <taxon>Marinilabiliaceae</taxon>
        <taxon>Carboxylicivirga</taxon>
    </lineage>
</organism>
<gene>
    <name evidence="1" type="ORF">KEM10_15060</name>
</gene>
<dbReference type="Proteomes" id="UP000708576">
    <property type="component" value="Unassembled WGS sequence"/>
</dbReference>
<keyword evidence="2" id="KW-1185">Reference proteome</keyword>
<evidence type="ECO:0000313" key="1">
    <source>
        <dbReference type="EMBL" id="MBS2099613.1"/>
    </source>
</evidence>
<name>A0ABS5JXQ2_9BACT</name>
<accession>A0ABS5JXQ2</accession>
<sequence>MTKSDFWLLSADTILVIPGEKIIIGTLSEYNDDKKIVDRYEDGDKIESFDLYIDNVKSNIDFSTRKYWTFETGLVDQSAIYILNINEETIKLD</sequence>
<comment type="caution">
    <text evidence="1">The sequence shown here is derived from an EMBL/GenBank/DDBJ whole genome shotgun (WGS) entry which is preliminary data.</text>
</comment>
<dbReference type="RefSeq" id="WP_212216854.1">
    <property type="nucleotide sequence ID" value="NZ_JAGUCO010000012.1"/>
</dbReference>
<proteinExistence type="predicted"/>
<reference evidence="1 2" key="1">
    <citation type="journal article" date="2015" name="Int. J. Syst. Evol. Microbiol.">
        <title>Carboxylicivirga linearis sp. nov., isolated from a sea cucumber culture pond.</title>
        <authorList>
            <person name="Wang F.Q."/>
            <person name="Zhou Y.X."/>
            <person name="Lin X.Z."/>
            <person name="Chen G.J."/>
            <person name="Du Z.J."/>
        </authorList>
    </citation>
    <scope>NUCLEOTIDE SEQUENCE [LARGE SCALE GENOMIC DNA]</scope>
    <source>
        <strain evidence="1 2">FB218</strain>
    </source>
</reference>
<protein>
    <submittedName>
        <fullName evidence="1">Uncharacterized protein</fullName>
    </submittedName>
</protein>
<evidence type="ECO:0000313" key="2">
    <source>
        <dbReference type="Proteomes" id="UP000708576"/>
    </source>
</evidence>
<dbReference type="EMBL" id="JAGUCO010000012">
    <property type="protein sequence ID" value="MBS2099613.1"/>
    <property type="molecule type" value="Genomic_DNA"/>
</dbReference>